<dbReference type="Proteomes" id="UP000036681">
    <property type="component" value="Unplaced"/>
</dbReference>
<keyword evidence="1" id="KW-1185">Reference proteome</keyword>
<accession>A0A0M3HSD9</accession>
<name>A0A0M3HSD9_ASCLU</name>
<evidence type="ECO:0000313" key="1">
    <source>
        <dbReference type="Proteomes" id="UP000036681"/>
    </source>
</evidence>
<protein>
    <submittedName>
        <fullName evidence="2">DUF19 domain-containing protein</fullName>
    </submittedName>
</protein>
<reference evidence="2" key="1">
    <citation type="submission" date="2017-02" db="UniProtKB">
        <authorList>
            <consortium name="WormBaseParasite"/>
        </authorList>
    </citation>
    <scope>IDENTIFICATION</scope>
</reference>
<dbReference type="AlphaFoldDB" id="A0A0M3HSD9"/>
<sequence>MSDSASELQSGLSPSTITTEMFLTTDNAEWEAITESRRECAKSLVENAKHMHPNPMCACSVGQMPTSSGRCEAEISTFGVYVDEICEGIKTNADDRPYLVMQKLSETLPYAMCVRKDSDPLVINALCNDQCTIDSFVEKYRESGDPEVPLKLIG</sequence>
<organism evidence="1 2">
    <name type="scientific">Ascaris lumbricoides</name>
    <name type="common">Giant roundworm</name>
    <dbReference type="NCBI Taxonomy" id="6252"/>
    <lineage>
        <taxon>Eukaryota</taxon>
        <taxon>Metazoa</taxon>
        <taxon>Ecdysozoa</taxon>
        <taxon>Nematoda</taxon>
        <taxon>Chromadorea</taxon>
        <taxon>Rhabditida</taxon>
        <taxon>Spirurina</taxon>
        <taxon>Ascaridomorpha</taxon>
        <taxon>Ascaridoidea</taxon>
        <taxon>Ascarididae</taxon>
        <taxon>Ascaris</taxon>
    </lineage>
</organism>
<evidence type="ECO:0000313" key="2">
    <source>
        <dbReference type="WBParaSite" id="ALUE_0000536801-mRNA-1"/>
    </source>
</evidence>
<proteinExistence type="predicted"/>
<dbReference type="WBParaSite" id="ALUE_0000536801-mRNA-1">
    <property type="protein sequence ID" value="ALUE_0000536801-mRNA-1"/>
    <property type="gene ID" value="ALUE_0000536801"/>
</dbReference>